<dbReference type="Pfam" id="PF03235">
    <property type="entry name" value="GmrSD_N"/>
    <property type="match status" value="1"/>
</dbReference>
<dbReference type="STRING" id="634994.GCWU000323_01186"/>
<dbReference type="EMBL" id="ACVB02000008">
    <property type="protein sequence ID" value="EEX75130.1"/>
    <property type="molecule type" value="Genomic_DNA"/>
</dbReference>
<organism evidence="2 3">
    <name type="scientific">Leptotrichia hofstadii F0254</name>
    <dbReference type="NCBI Taxonomy" id="634994"/>
    <lineage>
        <taxon>Bacteria</taxon>
        <taxon>Fusobacteriati</taxon>
        <taxon>Fusobacteriota</taxon>
        <taxon>Fusobacteriia</taxon>
        <taxon>Fusobacteriales</taxon>
        <taxon>Leptotrichiaceae</taxon>
        <taxon>Leptotrichia</taxon>
    </lineage>
</organism>
<dbReference type="PANTHER" id="PTHR39639">
    <property type="entry name" value="CHROMOSOME 16, WHOLE GENOME SHOTGUN SEQUENCE"/>
    <property type="match status" value="1"/>
</dbReference>
<dbReference type="AlphaFoldDB" id="C9MXB4"/>
<feature type="domain" description="GmrSD restriction endonucleases N-terminal" evidence="1">
    <location>
        <begin position="51"/>
        <end position="197"/>
    </location>
</feature>
<dbReference type="HOGENOM" id="CLU_038557_2_1_0"/>
<dbReference type="RefSeq" id="WP_006804522.1">
    <property type="nucleotide sequence ID" value="NZ_GG700632.1"/>
</dbReference>
<accession>C9MXB4</accession>
<reference evidence="2 3" key="1">
    <citation type="submission" date="2009-09" db="EMBL/GenBank/DDBJ databases">
        <authorList>
            <person name="Weinstock G."/>
            <person name="Sodergren E."/>
            <person name="Clifton S."/>
            <person name="Fulton L."/>
            <person name="Fulton B."/>
            <person name="Courtney L."/>
            <person name="Fronick C."/>
            <person name="Harrison M."/>
            <person name="Strong C."/>
            <person name="Farmer C."/>
            <person name="Delahaunty K."/>
            <person name="Markovic C."/>
            <person name="Hall O."/>
            <person name="Minx P."/>
            <person name="Tomlinson C."/>
            <person name="Mitreva M."/>
            <person name="Nelson J."/>
            <person name="Hou S."/>
            <person name="Wollam A."/>
            <person name="Pepin K.H."/>
            <person name="Johnson M."/>
            <person name="Bhonagiri V."/>
            <person name="Nash W.E."/>
            <person name="Warren W."/>
            <person name="Chinwalla A."/>
            <person name="Mardis E.R."/>
            <person name="Wilson R.K."/>
        </authorList>
    </citation>
    <scope>NUCLEOTIDE SEQUENCE [LARGE SCALE GENOMIC DNA]</scope>
    <source>
        <strain evidence="2 3">F0254</strain>
    </source>
</reference>
<evidence type="ECO:0000259" key="1">
    <source>
        <dbReference type="Pfam" id="PF03235"/>
    </source>
</evidence>
<evidence type="ECO:0000313" key="2">
    <source>
        <dbReference type="EMBL" id="EEX75130.1"/>
    </source>
</evidence>
<dbReference type="PANTHER" id="PTHR39639:SF1">
    <property type="entry name" value="DUF262 DOMAIN-CONTAINING PROTEIN"/>
    <property type="match status" value="1"/>
</dbReference>
<evidence type="ECO:0000313" key="3">
    <source>
        <dbReference type="Proteomes" id="UP000006233"/>
    </source>
</evidence>
<dbReference type="Proteomes" id="UP000006233">
    <property type="component" value="Unassembled WGS sequence"/>
</dbReference>
<dbReference type="eggNOG" id="COG1479">
    <property type="taxonomic scope" value="Bacteria"/>
</dbReference>
<sequence length="375" mass="45102">MWSYNNVFEKIIKENKEESTIFKEEEIIEKYKNGENRIVTEQARYPLINLNEIFEENYNLKPEYQRKFVWDTVRKSRLIESFIINIPIPPIFLYEIEYSKYEVMDGQQRVNTILDYYNDKFSLSGLEIWKELNGKKYSELPKDIKAGIDRRYLSAIILLKESSKDVFSEQKMKQFVFERLNTGGLRLENQEIRNALYPSKFNDLIIKLSENKIFKKLFDIGEERMKNYEMVLRFFTYKSACYLGISKSTKELLDTYTRIAQKFNSKQVNELKELFENTIKFVYECFGEKAFYNLNRNPEKMFYDALMIASAIYLENHNFKYTKIEKTINDKKISLINENKEFFNGKQTSIKNVQIRVKLILELLEEELRERNNWS</sequence>
<protein>
    <recommendedName>
        <fullName evidence="1">GmrSD restriction endonucleases N-terminal domain-containing protein</fullName>
    </recommendedName>
</protein>
<name>C9MXB4_9FUSO</name>
<gene>
    <name evidence="2" type="ORF">GCWU000323_01186</name>
</gene>
<proteinExistence type="predicted"/>
<comment type="caution">
    <text evidence="2">The sequence shown here is derived from an EMBL/GenBank/DDBJ whole genome shotgun (WGS) entry which is preliminary data.</text>
</comment>
<dbReference type="InterPro" id="IPR004919">
    <property type="entry name" value="GmrSD_N"/>
</dbReference>